<dbReference type="GO" id="GO:0012505">
    <property type="term" value="C:endomembrane system"/>
    <property type="evidence" value="ECO:0007669"/>
    <property type="project" value="UniProtKB-SubCell"/>
</dbReference>
<dbReference type="InterPro" id="IPR050633">
    <property type="entry name" value="Neuropilin_MCO_CoagFactor"/>
</dbReference>
<keyword evidence="10" id="KW-1185">Reference proteome</keyword>
<dbReference type="SMART" id="SM00231">
    <property type="entry name" value="FA58C"/>
    <property type="match status" value="1"/>
</dbReference>
<dbReference type="Pfam" id="PF00754">
    <property type="entry name" value="F5_F8_type_C"/>
    <property type="match status" value="1"/>
</dbReference>
<evidence type="ECO:0000256" key="4">
    <source>
        <dbReference type="ARBA" id="ARBA00022889"/>
    </source>
</evidence>
<dbReference type="PROSITE" id="PS50022">
    <property type="entry name" value="FA58C_3"/>
    <property type="match status" value="1"/>
</dbReference>
<dbReference type="GO" id="GO:0007155">
    <property type="term" value="P:cell adhesion"/>
    <property type="evidence" value="ECO:0007669"/>
    <property type="project" value="UniProtKB-KW"/>
</dbReference>
<keyword evidence="3" id="KW-0964">Secreted</keyword>
<evidence type="ECO:0000259" key="8">
    <source>
        <dbReference type="PROSITE" id="PS50022"/>
    </source>
</evidence>
<dbReference type="SUPFAM" id="SSF49785">
    <property type="entry name" value="Galactose-binding domain-like"/>
    <property type="match status" value="1"/>
</dbReference>
<organism evidence="9 10">
    <name type="scientific">Sinanodonta woodiana</name>
    <name type="common">Chinese pond mussel</name>
    <name type="synonym">Anodonta woodiana</name>
    <dbReference type="NCBI Taxonomy" id="1069815"/>
    <lineage>
        <taxon>Eukaryota</taxon>
        <taxon>Metazoa</taxon>
        <taxon>Spiralia</taxon>
        <taxon>Lophotrochozoa</taxon>
        <taxon>Mollusca</taxon>
        <taxon>Bivalvia</taxon>
        <taxon>Autobranchia</taxon>
        <taxon>Heteroconchia</taxon>
        <taxon>Palaeoheterodonta</taxon>
        <taxon>Unionida</taxon>
        <taxon>Unionoidea</taxon>
        <taxon>Unionidae</taxon>
        <taxon>Unioninae</taxon>
        <taxon>Sinanodonta</taxon>
    </lineage>
</organism>
<name>A0ABD3XM68_SINWO</name>
<proteinExistence type="predicted"/>
<feature type="domain" description="F5/8 type C" evidence="8">
    <location>
        <begin position="176"/>
        <end position="343"/>
    </location>
</feature>
<dbReference type="Gene3D" id="2.60.120.260">
    <property type="entry name" value="Galactose-binding domain-like"/>
    <property type="match status" value="1"/>
</dbReference>
<keyword evidence="6" id="KW-1015">Disulfide bond</keyword>
<evidence type="ECO:0000256" key="6">
    <source>
        <dbReference type="ARBA" id="ARBA00023157"/>
    </source>
</evidence>
<dbReference type="InterPro" id="IPR000421">
    <property type="entry name" value="FA58C"/>
</dbReference>
<dbReference type="SUPFAM" id="SSF56436">
    <property type="entry name" value="C-type lectin-like"/>
    <property type="match status" value="1"/>
</dbReference>
<dbReference type="AlphaFoldDB" id="A0ABD3XM68"/>
<gene>
    <name evidence="9" type="ORF">ACJMK2_026757</name>
</gene>
<evidence type="ECO:0000256" key="5">
    <source>
        <dbReference type="ARBA" id="ARBA00023136"/>
    </source>
</evidence>
<feature type="region of interest" description="Disordered" evidence="7">
    <location>
        <begin position="1"/>
        <end position="131"/>
    </location>
</feature>
<dbReference type="EMBL" id="JBJQND010000002">
    <property type="protein sequence ID" value="KAL3886785.1"/>
    <property type="molecule type" value="Genomic_DNA"/>
</dbReference>
<evidence type="ECO:0000256" key="3">
    <source>
        <dbReference type="ARBA" id="ARBA00022525"/>
    </source>
</evidence>
<evidence type="ECO:0000313" key="9">
    <source>
        <dbReference type="EMBL" id="KAL3886785.1"/>
    </source>
</evidence>
<dbReference type="CDD" id="cd00057">
    <property type="entry name" value="FA58C"/>
    <property type="match status" value="1"/>
</dbReference>
<dbReference type="Gene3D" id="3.10.100.10">
    <property type="entry name" value="Mannose-Binding Protein A, subunit A"/>
    <property type="match status" value="1"/>
</dbReference>
<evidence type="ECO:0000313" key="10">
    <source>
        <dbReference type="Proteomes" id="UP001634394"/>
    </source>
</evidence>
<sequence>MASTPTSTTPTSTLSTTSTTKTTSSTTATPTTNTTPATTNTTPTTTATTTTPTTTTTTTTTTPTTTSTTTTPTPTSTTTTPTSTTTTPTPTSTTATTTTTPTTTTMTTTPTSTTTPTTITTTPTTTSTTTSTTLSTLTSTVTSTQTPTSTVTTSTTVLTVGPWIAPVNVPAGAQVCHEYLVSGPNGIPDSSLTASSQWNSHLPFDHNGPERARLFSLAIDFGNGTYYRGAWSAGVIDKNQYVQAEFRSPCLIRGIVTQGRHVNPNTLCCHQRVTQYNVLYSNDGNNWETIKDDQGKDKTFKGNLDQDSLVTQMLACPIIAKFIRINPVDWVTHIALRFDVIGCPTNTDNLGACPKGWLERPGSSTCYMFHTGSDVKSWDDAERYCLLEQSHLVEIDSVQERVRRDSNNS</sequence>
<evidence type="ECO:0000256" key="2">
    <source>
        <dbReference type="ARBA" id="ARBA00004613"/>
    </source>
</evidence>
<dbReference type="InterPro" id="IPR016187">
    <property type="entry name" value="CTDL_fold"/>
</dbReference>
<dbReference type="GO" id="GO:0005576">
    <property type="term" value="C:extracellular region"/>
    <property type="evidence" value="ECO:0007669"/>
    <property type="project" value="UniProtKB-SubCell"/>
</dbReference>
<dbReference type="PANTHER" id="PTHR46806">
    <property type="entry name" value="F5/8 TYPE C DOMAIN-CONTAINING PROTEIN"/>
    <property type="match status" value="1"/>
</dbReference>
<evidence type="ECO:0000256" key="7">
    <source>
        <dbReference type="SAM" id="MobiDB-lite"/>
    </source>
</evidence>
<dbReference type="PANTHER" id="PTHR46806:SF5">
    <property type="entry name" value="F5_8 TYPE C DOMAIN-CONTAINING PROTEIN"/>
    <property type="match status" value="1"/>
</dbReference>
<comment type="subcellular location">
    <subcellularLocation>
        <location evidence="1">Endomembrane system</location>
        <topology evidence="1">Peripheral membrane protein</topology>
    </subcellularLocation>
    <subcellularLocation>
        <location evidence="2">Secreted</location>
    </subcellularLocation>
</comment>
<keyword evidence="4" id="KW-0130">Cell adhesion</keyword>
<reference evidence="9 10" key="1">
    <citation type="submission" date="2024-11" db="EMBL/GenBank/DDBJ databases">
        <title>Chromosome-level genome assembly of the freshwater bivalve Anodonta woodiana.</title>
        <authorList>
            <person name="Chen X."/>
        </authorList>
    </citation>
    <scope>NUCLEOTIDE SEQUENCE [LARGE SCALE GENOMIC DNA]</scope>
    <source>
        <strain evidence="9">MN2024</strain>
        <tissue evidence="9">Gills</tissue>
    </source>
</reference>
<dbReference type="Proteomes" id="UP001634394">
    <property type="component" value="Unassembled WGS sequence"/>
</dbReference>
<accession>A0ABD3XM68</accession>
<comment type="caution">
    <text evidence="9">The sequence shown here is derived from an EMBL/GenBank/DDBJ whole genome shotgun (WGS) entry which is preliminary data.</text>
</comment>
<dbReference type="InterPro" id="IPR016186">
    <property type="entry name" value="C-type_lectin-like/link_sf"/>
</dbReference>
<protein>
    <recommendedName>
        <fullName evidence="8">F5/8 type C domain-containing protein</fullName>
    </recommendedName>
</protein>
<dbReference type="PROSITE" id="PS01285">
    <property type="entry name" value="FA58C_1"/>
    <property type="match status" value="1"/>
</dbReference>
<dbReference type="InterPro" id="IPR008979">
    <property type="entry name" value="Galactose-bd-like_sf"/>
</dbReference>
<keyword evidence="5" id="KW-0472">Membrane</keyword>
<evidence type="ECO:0000256" key="1">
    <source>
        <dbReference type="ARBA" id="ARBA00004184"/>
    </source>
</evidence>